<dbReference type="GO" id="GO:0005520">
    <property type="term" value="F:insulin-like growth factor binding"/>
    <property type="evidence" value="ECO:0007669"/>
    <property type="project" value="InterPro"/>
</dbReference>
<proteinExistence type="predicted"/>
<dbReference type="GO" id="GO:0001558">
    <property type="term" value="P:regulation of cell growth"/>
    <property type="evidence" value="ECO:0007669"/>
    <property type="project" value="InterPro"/>
</dbReference>
<dbReference type="SMART" id="SM00121">
    <property type="entry name" value="IB"/>
    <property type="match status" value="1"/>
</dbReference>
<dbReference type="InterPro" id="IPR000867">
    <property type="entry name" value="IGFBP-like"/>
</dbReference>
<accession>A0A7R8ZMY8</accession>
<protein>
    <recommendedName>
        <fullName evidence="6">IGFBP N-terminal domain-containing protein</fullName>
    </recommendedName>
</protein>
<evidence type="ECO:0000256" key="4">
    <source>
        <dbReference type="ARBA" id="ARBA00023157"/>
    </source>
</evidence>
<name>A0A7R8ZMY8_9CRUS</name>
<keyword evidence="4" id="KW-1015">Disulfide bond</keyword>
<evidence type="ECO:0000256" key="2">
    <source>
        <dbReference type="ARBA" id="ARBA00022525"/>
    </source>
</evidence>
<keyword evidence="3" id="KW-0732">Signal</keyword>
<dbReference type="PROSITE" id="PS51323">
    <property type="entry name" value="IGFBP_N_2"/>
    <property type="match status" value="1"/>
</dbReference>
<dbReference type="Pfam" id="PF00219">
    <property type="entry name" value="IGFBP"/>
    <property type="match status" value="1"/>
</dbReference>
<feature type="non-terminal residue" evidence="7">
    <location>
        <position position="1"/>
    </location>
</feature>
<comment type="subcellular location">
    <subcellularLocation>
        <location evidence="1">Secreted</location>
    </subcellularLocation>
</comment>
<dbReference type="PANTHER" id="PTHR14186">
    <property type="entry name" value="INSULIN-LIKE GROWTH FACTOR BINDING PROTEIN-RELATED"/>
    <property type="match status" value="1"/>
</dbReference>
<reference evidence="7" key="1">
    <citation type="submission" date="2020-11" db="EMBL/GenBank/DDBJ databases">
        <authorList>
            <person name="Tran Van P."/>
        </authorList>
    </citation>
    <scope>NUCLEOTIDE SEQUENCE</scope>
</reference>
<dbReference type="InterPro" id="IPR011390">
    <property type="entry name" value="IGFBP_rP_mac25"/>
</dbReference>
<dbReference type="GO" id="GO:0005576">
    <property type="term" value="C:extracellular region"/>
    <property type="evidence" value="ECO:0007669"/>
    <property type="project" value="UniProtKB-SubCell"/>
</dbReference>
<dbReference type="AlphaFoldDB" id="A0A7R8ZMY8"/>
<keyword evidence="2" id="KW-0964">Secreted</keyword>
<evidence type="ECO:0000256" key="1">
    <source>
        <dbReference type="ARBA" id="ARBA00004613"/>
    </source>
</evidence>
<organism evidence="7">
    <name type="scientific">Cyprideis torosa</name>
    <dbReference type="NCBI Taxonomy" id="163714"/>
    <lineage>
        <taxon>Eukaryota</taxon>
        <taxon>Metazoa</taxon>
        <taxon>Ecdysozoa</taxon>
        <taxon>Arthropoda</taxon>
        <taxon>Crustacea</taxon>
        <taxon>Oligostraca</taxon>
        <taxon>Ostracoda</taxon>
        <taxon>Podocopa</taxon>
        <taxon>Podocopida</taxon>
        <taxon>Cytherocopina</taxon>
        <taxon>Cytheroidea</taxon>
        <taxon>Cytherideidae</taxon>
        <taxon>Cyprideis</taxon>
    </lineage>
</organism>
<dbReference type="OrthoDB" id="5976811at2759"/>
<dbReference type="PANTHER" id="PTHR14186:SF20">
    <property type="entry name" value="CYSTEINE-RICH MOTOR NEURON 1 PROTEIN-LIKE"/>
    <property type="match status" value="1"/>
</dbReference>
<dbReference type="Gene3D" id="4.10.40.20">
    <property type="match status" value="1"/>
</dbReference>
<dbReference type="GO" id="GO:0009966">
    <property type="term" value="P:regulation of signal transduction"/>
    <property type="evidence" value="ECO:0007669"/>
    <property type="project" value="TreeGrafter"/>
</dbReference>
<evidence type="ECO:0000256" key="3">
    <source>
        <dbReference type="ARBA" id="ARBA00022729"/>
    </source>
</evidence>
<evidence type="ECO:0000256" key="5">
    <source>
        <dbReference type="SAM" id="MobiDB-lite"/>
    </source>
</evidence>
<gene>
    <name evidence="7" type="ORF">CTOB1V02_LOCUS7677</name>
</gene>
<evidence type="ECO:0000259" key="6">
    <source>
        <dbReference type="PROSITE" id="PS51323"/>
    </source>
</evidence>
<dbReference type="SUPFAM" id="SSF57184">
    <property type="entry name" value="Growth factor receptor domain"/>
    <property type="match status" value="1"/>
</dbReference>
<dbReference type="InterPro" id="IPR009030">
    <property type="entry name" value="Growth_fac_rcpt_cys_sf"/>
</dbReference>
<evidence type="ECO:0000313" key="7">
    <source>
        <dbReference type="EMBL" id="CAD7229811.1"/>
    </source>
</evidence>
<feature type="region of interest" description="Disordered" evidence="5">
    <location>
        <begin position="124"/>
        <end position="156"/>
    </location>
</feature>
<feature type="domain" description="IGFBP N-terminal" evidence="6">
    <location>
        <begin position="53"/>
        <end position="124"/>
    </location>
</feature>
<sequence>MECYDPSGSRSGAAIPTYSPPASPLFHLTAQGTSGIHLNRSVRMNEFLLDWTSSMQCYLCVPSVCSSLFNTENCPRGIVKDVCGCCDICAKDLGETCGGPYEAFGKCGPGLRCERDLSHLPKQAQRDLSHLPKQAQRDLSHLPKQAQKLSSKGGFA</sequence>
<feature type="compositionally biased region" description="Basic and acidic residues" evidence="5">
    <location>
        <begin position="124"/>
        <end position="141"/>
    </location>
</feature>
<dbReference type="EMBL" id="OB662297">
    <property type="protein sequence ID" value="CAD7229811.1"/>
    <property type="molecule type" value="Genomic_DNA"/>
</dbReference>